<evidence type="ECO:0000313" key="4">
    <source>
        <dbReference type="Proteomes" id="UP000219689"/>
    </source>
</evidence>
<dbReference type="OrthoDB" id="8482at2157"/>
<feature type="domain" description="DUF7351" evidence="2">
    <location>
        <begin position="110"/>
        <end position="283"/>
    </location>
</feature>
<keyword evidence="4" id="KW-1185">Reference proteome</keyword>
<accession>A0A2A5QQ38</accession>
<dbReference type="EMBL" id="NXNI01000002">
    <property type="protein sequence ID" value="PCR88909.1"/>
    <property type="molecule type" value="Genomic_DNA"/>
</dbReference>
<dbReference type="InterPro" id="IPR036390">
    <property type="entry name" value="WH_DNA-bd_sf"/>
</dbReference>
<dbReference type="SUPFAM" id="SSF46785">
    <property type="entry name" value="Winged helix' DNA-binding domain"/>
    <property type="match status" value="1"/>
</dbReference>
<dbReference type="AlphaFoldDB" id="A0A2A5QQ38"/>
<comment type="caution">
    <text evidence="3">The sequence shown here is derived from an EMBL/GenBank/DDBJ whole genome shotgun (WGS) entry which is preliminary data.</text>
</comment>
<dbReference type="Proteomes" id="UP000219689">
    <property type="component" value="Unassembled WGS sequence"/>
</dbReference>
<dbReference type="Pfam" id="PF24038">
    <property type="entry name" value="DUF7347"/>
    <property type="match status" value="1"/>
</dbReference>
<sequence length="292" mass="32206">MAEPGDALHEDTYAALTDETRVRILLALADQYDAAWSSGWLTFSELRERVGVEDTSRFSYHLDELQDEFVVKADGRYRPRVAALEITSAIRAGTYDDESVAVDRQQIKYECPHCGQSLFAKYRDHHLYVGCPDHGAAIAFPVPPRAVSGRTLVEVINLSLQKHSCDVRLLRNGVCPRCWGSAAISFPRESVPESYLVDDVAYGTAACDDCWLSYPIPLAYAVLGHPAIETLYAEYGLGPADAQIGPHDLARVSTVEYPDGETPAVRITVGLGEDTLVLDLDEGCGLRDSWRQ</sequence>
<reference evidence="3 4" key="1">
    <citation type="submission" date="2017-09" db="EMBL/GenBank/DDBJ databases">
        <title>Genome sequences of Natrinema ejinorence JCM 13890T.</title>
        <authorList>
            <person name="Roh S.W."/>
            <person name="Kim Y.B."/>
            <person name="Kim J.Y."/>
        </authorList>
    </citation>
    <scope>NUCLEOTIDE SEQUENCE [LARGE SCALE GENOMIC DNA]</scope>
    <source>
        <strain evidence="3 4">JCM 13890</strain>
    </source>
</reference>
<organism evidence="3 4">
    <name type="scientific">Natrinema ejinorense</name>
    <dbReference type="NCBI Taxonomy" id="373386"/>
    <lineage>
        <taxon>Archaea</taxon>
        <taxon>Methanobacteriati</taxon>
        <taxon>Methanobacteriota</taxon>
        <taxon>Stenosarchaea group</taxon>
        <taxon>Halobacteria</taxon>
        <taxon>Halobacteriales</taxon>
        <taxon>Natrialbaceae</taxon>
        <taxon>Natrinema</taxon>
    </lineage>
</organism>
<name>A0A2A5QQ38_9EURY</name>
<evidence type="ECO:0000259" key="1">
    <source>
        <dbReference type="Pfam" id="PF24038"/>
    </source>
</evidence>
<dbReference type="InterPro" id="IPR055775">
    <property type="entry name" value="DUF7351"/>
</dbReference>
<dbReference type="Pfam" id="PF24042">
    <property type="entry name" value="DUF7351"/>
    <property type="match status" value="1"/>
</dbReference>
<dbReference type="InterPro" id="IPR055771">
    <property type="entry name" value="DUF7347"/>
</dbReference>
<gene>
    <name evidence="3" type="ORF">CP557_20755</name>
</gene>
<evidence type="ECO:0000313" key="3">
    <source>
        <dbReference type="EMBL" id="PCR88909.1"/>
    </source>
</evidence>
<feature type="domain" description="DUF7347" evidence="1">
    <location>
        <begin position="10"/>
        <end position="90"/>
    </location>
</feature>
<dbReference type="CDD" id="cd00090">
    <property type="entry name" value="HTH_ARSR"/>
    <property type="match status" value="1"/>
</dbReference>
<dbReference type="InterPro" id="IPR036388">
    <property type="entry name" value="WH-like_DNA-bd_sf"/>
</dbReference>
<dbReference type="Gene3D" id="1.10.10.10">
    <property type="entry name" value="Winged helix-like DNA-binding domain superfamily/Winged helix DNA-binding domain"/>
    <property type="match status" value="1"/>
</dbReference>
<proteinExistence type="predicted"/>
<protein>
    <submittedName>
        <fullName evidence="3">Uncharacterized protein</fullName>
    </submittedName>
</protein>
<dbReference type="InterPro" id="IPR011991">
    <property type="entry name" value="ArsR-like_HTH"/>
</dbReference>
<evidence type="ECO:0000259" key="2">
    <source>
        <dbReference type="Pfam" id="PF24042"/>
    </source>
</evidence>
<dbReference type="RefSeq" id="WP_097381925.1">
    <property type="nucleotide sequence ID" value="NZ_NXNI01000002.1"/>
</dbReference>